<comment type="similarity">
    <text evidence="1">Belongs to the helicase family. UvrD subfamily.</text>
</comment>
<sequence length="674" mass="78712">MINNLDVNQIKAVNTNFKNVVICAPPGSGKTTVIINRINYLITQKNIKPKNIVVITFTRASALDMKYRYLSIMNKNPLPFFGTFHSLFYNMLKRYKGEINMVESFKVYNLISSVLMRYVGFVEEEKIRGVLNDISLFRSSSKSMEYFNSKIDKTVFIHCVIEYEKYKSKNNLMDFDDLQLEVKNILETDKNILKYYNNLFTYILVDEFQDCDRLQIDILKLIGKNSSVFAVGDEDQSIYGFRGSDPICMVDFNRHFEEGQKLFLKKNYRSVCNIVKMSQNLICNNKNRNLKCVESSRMKRGNINFKIFESEKEQACYLADIIKEIIEAGKCRCRDIALLYRTNIECVNIIDKLLKDGIKFKFLHGKYNFYSHFICQDLICYFKLALDMCDKESFISIVNKPFRYIGKINIEKVRNNRVKENCFEILKNIEGVPVFQIKAIDKLQRNIKKLIKIKPKERVEFILDKLEYKDYLHKHCEKLASNMEEYYYVIEQFKQICEDFTSIYEFLKHVETAEEFLHKNLQEEDAVILSTLHGVKGMEFKNVFVINCNEGAIPHSNGILNNLEEERRLFYVGITRAIDNLYLCSTSTIKGRAVEVSRFIRECNLADLEGVNSLFNLKVGDLVVHKVFGQGKITEREDKRVSILFSDNIERSFCSSVLYRGQLSQKESSDSDVI</sequence>
<dbReference type="PROSITE" id="PS51217">
    <property type="entry name" value="UVRD_HELICASE_CTER"/>
    <property type="match status" value="1"/>
</dbReference>
<keyword evidence="3 11" id="KW-0378">Hydrolase</keyword>
<keyword evidence="4 11" id="KW-0347">Helicase</keyword>
<feature type="binding site" evidence="11">
    <location>
        <begin position="24"/>
        <end position="31"/>
    </location>
    <ligand>
        <name>ATP</name>
        <dbReference type="ChEBI" id="CHEBI:30616"/>
    </ligand>
</feature>
<dbReference type="SUPFAM" id="SSF52540">
    <property type="entry name" value="P-loop containing nucleoside triphosphate hydrolases"/>
    <property type="match status" value="1"/>
</dbReference>
<dbReference type="OrthoDB" id="9810135at2"/>
<proteinExistence type="inferred from homology"/>
<evidence type="ECO:0000313" key="14">
    <source>
        <dbReference type="EMBL" id="APM38831.1"/>
    </source>
</evidence>
<dbReference type="InterPro" id="IPR014016">
    <property type="entry name" value="UvrD-like_ATP-bd"/>
</dbReference>
<feature type="domain" description="UvrD-like helicase ATP-binding" evidence="12">
    <location>
        <begin position="3"/>
        <end position="271"/>
    </location>
</feature>
<evidence type="ECO:0000313" key="15">
    <source>
        <dbReference type="Proteomes" id="UP000184604"/>
    </source>
</evidence>
<evidence type="ECO:0000256" key="8">
    <source>
        <dbReference type="ARBA" id="ARBA00034617"/>
    </source>
</evidence>
<dbReference type="GO" id="GO:0005829">
    <property type="term" value="C:cytosol"/>
    <property type="evidence" value="ECO:0007669"/>
    <property type="project" value="TreeGrafter"/>
</dbReference>
<keyword evidence="2 11" id="KW-0547">Nucleotide-binding</keyword>
<evidence type="ECO:0000256" key="4">
    <source>
        <dbReference type="ARBA" id="ARBA00022806"/>
    </source>
</evidence>
<comment type="catalytic activity">
    <reaction evidence="8">
        <text>Couples ATP hydrolysis with the unwinding of duplex DNA by translocating in the 3'-5' direction.</text>
        <dbReference type="EC" id="5.6.2.4"/>
    </reaction>
</comment>
<dbReference type="Gene3D" id="1.10.10.160">
    <property type="match status" value="1"/>
</dbReference>
<evidence type="ECO:0000256" key="2">
    <source>
        <dbReference type="ARBA" id="ARBA00022741"/>
    </source>
</evidence>
<gene>
    <name evidence="14" type="ORF">BS101_08725</name>
</gene>
<dbReference type="GO" id="GO:0005524">
    <property type="term" value="F:ATP binding"/>
    <property type="evidence" value="ECO:0007669"/>
    <property type="project" value="UniProtKB-UniRule"/>
</dbReference>
<comment type="catalytic activity">
    <reaction evidence="10">
        <text>ATP + H2O = ADP + phosphate + H(+)</text>
        <dbReference type="Rhea" id="RHEA:13065"/>
        <dbReference type="ChEBI" id="CHEBI:15377"/>
        <dbReference type="ChEBI" id="CHEBI:15378"/>
        <dbReference type="ChEBI" id="CHEBI:30616"/>
        <dbReference type="ChEBI" id="CHEBI:43474"/>
        <dbReference type="ChEBI" id="CHEBI:456216"/>
        <dbReference type="EC" id="5.6.2.4"/>
    </reaction>
</comment>
<dbReference type="Pfam" id="PF13361">
    <property type="entry name" value="UvrD_C"/>
    <property type="match status" value="1"/>
</dbReference>
<organism evidence="14 15">
    <name type="scientific">Clostridium kluyveri</name>
    <dbReference type="NCBI Taxonomy" id="1534"/>
    <lineage>
        <taxon>Bacteria</taxon>
        <taxon>Bacillati</taxon>
        <taxon>Bacillota</taxon>
        <taxon>Clostridia</taxon>
        <taxon>Eubacteriales</taxon>
        <taxon>Clostridiaceae</taxon>
        <taxon>Clostridium</taxon>
    </lineage>
</organism>
<evidence type="ECO:0000256" key="6">
    <source>
        <dbReference type="ARBA" id="ARBA00023125"/>
    </source>
</evidence>
<name>A0A1L5F735_CLOKL</name>
<protein>
    <recommendedName>
        <fullName evidence="9">DNA 3'-5' helicase</fullName>
        <ecNumber evidence="9">5.6.2.4</ecNumber>
    </recommendedName>
</protein>
<dbReference type="PANTHER" id="PTHR11070">
    <property type="entry name" value="UVRD / RECB / PCRA DNA HELICASE FAMILY MEMBER"/>
    <property type="match status" value="1"/>
</dbReference>
<keyword evidence="6" id="KW-0238">DNA-binding</keyword>
<evidence type="ECO:0000256" key="3">
    <source>
        <dbReference type="ARBA" id="ARBA00022801"/>
    </source>
</evidence>
<keyword evidence="7" id="KW-0413">Isomerase</keyword>
<dbReference type="EC" id="5.6.2.4" evidence="9"/>
<dbReference type="InterPro" id="IPR027417">
    <property type="entry name" value="P-loop_NTPase"/>
</dbReference>
<dbReference type="Gene3D" id="1.10.486.10">
    <property type="entry name" value="PCRA, domain 4"/>
    <property type="match status" value="1"/>
</dbReference>
<dbReference type="CDD" id="cd17932">
    <property type="entry name" value="DEXQc_UvrD"/>
    <property type="match status" value="1"/>
</dbReference>
<feature type="domain" description="UvrD-like helicase C-terminal" evidence="13">
    <location>
        <begin position="272"/>
        <end position="537"/>
    </location>
</feature>
<keyword evidence="5 11" id="KW-0067">ATP-binding</keyword>
<dbReference type="Pfam" id="PF00580">
    <property type="entry name" value="UvrD-helicase"/>
    <property type="match status" value="1"/>
</dbReference>
<evidence type="ECO:0000256" key="5">
    <source>
        <dbReference type="ARBA" id="ARBA00022840"/>
    </source>
</evidence>
<dbReference type="Gene3D" id="3.40.50.300">
    <property type="entry name" value="P-loop containing nucleotide triphosphate hydrolases"/>
    <property type="match status" value="2"/>
</dbReference>
<dbReference type="PANTHER" id="PTHR11070:SF2">
    <property type="entry name" value="ATP-DEPENDENT DNA HELICASE SRS2"/>
    <property type="match status" value="1"/>
</dbReference>
<dbReference type="Proteomes" id="UP000184604">
    <property type="component" value="Chromosome"/>
</dbReference>
<reference evidence="14 15" key="1">
    <citation type="submission" date="2016-12" db="EMBL/GenBank/DDBJ databases">
        <title>Complete genome sequence of Clostridium kluyveri JZZ isolated from the pit mud of a Chinese flavor liquor-making factory.</title>
        <authorList>
            <person name="Wang Y."/>
        </authorList>
    </citation>
    <scope>NUCLEOTIDE SEQUENCE [LARGE SCALE GENOMIC DNA]</scope>
    <source>
        <strain evidence="14 15">JZZ</strain>
    </source>
</reference>
<evidence type="ECO:0000256" key="11">
    <source>
        <dbReference type="PROSITE-ProRule" id="PRU00560"/>
    </source>
</evidence>
<dbReference type="GO" id="GO:0033202">
    <property type="term" value="C:DNA helicase complex"/>
    <property type="evidence" value="ECO:0007669"/>
    <property type="project" value="TreeGrafter"/>
</dbReference>
<evidence type="ECO:0000256" key="7">
    <source>
        <dbReference type="ARBA" id="ARBA00023235"/>
    </source>
</evidence>
<evidence type="ECO:0000256" key="1">
    <source>
        <dbReference type="ARBA" id="ARBA00009922"/>
    </source>
</evidence>
<dbReference type="GO" id="GO:0016887">
    <property type="term" value="F:ATP hydrolysis activity"/>
    <property type="evidence" value="ECO:0007669"/>
    <property type="project" value="RHEA"/>
</dbReference>
<dbReference type="GO" id="GO:0003677">
    <property type="term" value="F:DNA binding"/>
    <property type="evidence" value="ECO:0007669"/>
    <property type="project" value="UniProtKB-KW"/>
</dbReference>
<dbReference type="EMBL" id="CP018335">
    <property type="protein sequence ID" value="APM38831.1"/>
    <property type="molecule type" value="Genomic_DNA"/>
</dbReference>
<evidence type="ECO:0000256" key="10">
    <source>
        <dbReference type="ARBA" id="ARBA00048988"/>
    </source>
</evidence>
<dbReference type="InterPro" id="IPR000212">
    <property type="entry name" value="DNA_helicase_UvrD/REP"/>
</dbReference>
<dbReference type="RefSeq" id="WP_073538476.1">
    <property type="nucleotide sequence ID" value="NZ_CP018335.1"/>
</dbReference>
<dbReference type="GO" id="GO:0043138">
    <property type="term" value="F:3'-5' DNA helicase activity"/>
    <property type="evidence" value="ECO:0007669"/>
    <property type="project" value="UniProtKB-EC"/>
</dbReference>
<dbReference type="AlphaFoldDB" id="A0A1L5F735"/>
<evidence type="ECO:0000259" key="13">
    <source>
        <dbReference type="PROSITE" id="PS51217"/>
    </source>
</evidence>
<dbReference type="PROSITE" id="PS51198">
    <property type="entry name" value="UVRD_HELICASE_ATP_BIND"/>
    <property type="match status" value="1"/>
</dbReference>
<evidence type="ECO:0000256" key="9">
    <source>
        <dbReference type="ARBA" id="ARBA00034808"/>
    </source>
</evidence>
<dbReference type="GO" id="GO:0000725">
    <property type="term" value="P:recombinational repair"/>
    <property type="evidence" value="ECO:0007669"/>
    <property type="project" value="TreeGrafter"/>
</dbReference>
<dbReference type="InterPro" id="IPR014017">
    <property type="entry name" value="DNA_helicase_UvrD-like_C"/>
</dbReference>
<dbReference type="InterPro" id="IPR013986">
    <property type="entry name" value="DExx_box_DNA_helicase_dom_sf"/>
</dbReference>
<evidence type="ECO:0000259" key="12">
    <source>
        <dbReference type="PROSITE" id="PS51198"/>
    </source>
</evidence>
<accession>A0A1L5F735</accession>